<dbReference type="EMBL" id="BAAAUV010000005">
    <property type="protein sequence ID" value="GAA3206938.1"/>
    <property type="molecule type" value="Genomic_DNA"/>
</dbReference>
<gene>
    <name evidence="1" type="ORF">GCM10010468_22700</name>
</gene>
<protein>
    <submittedName>
        <fullName evidence="1">Uncharacterized protein</fullName>
    </submittedName>
</protein>
<keyword evidence="2" id="KW-1185">Reference proteome</keyword>
<accession>A0ABP6Q707</accession>
<comment type="caution">
    <text evidence="1">The sequence shown here is derived from an EMBL/GenBank/DDBJ whole genome shotgun (WGS) entry which is preliminary data.</text>
</comment>
<sequence>MGLDGQPFAVEDVPADLLVKDFARDTLYRISGIRVLAKLRVVLITGETPLDHLADERELDLASTLAVADVQDGCTVRISTVVWAGGFGIPEVSFYLGTAMATGMVGNLAYDIAKSALSGMRQRWSDSTWARRRTAITPREAQDIALGCICAKFDVEVASVSPVAAIPIVLRWDGTGIRKLRDKRFSSLHRAARAWRCVLELDEQALPDRIEVLVQANPAGADHTYVLLFRDS</sequence>
<dbReference type="RefSeq" id="WP_344825918.1">
    <property type="nucleotide sequence ID" value="NZ_BAAAUV010000005.1"/>
</dbReference>
<dbReference type="Proteomes" id="UP001501237">
    <property type="component" value="Unassembled WGS sequence"/>
</dbReference>
<organism evidence="1 2">
    <name type="scientific">Actinocorallia longicatena</name>
    <dbReference type="NCBI Taxonomy" id="111803"/>
    <lineage>
        <taxon>Bacteria</taxon>
        <taxon>Bacillati</taxon>
        <taxon>Actinomycetota</taxon>
        <taxon>Actinomycetes</taxon>
        <taxon>Streptosporangiales</taxon>
        <taxon>Thermomonosporaceae</taxon>
        <taxon>Actinocorallia</taxon>
    </lineage>
</organism>
<proteinExistence type="predicted"/>
<name>A0ABP6Q707_9ACTN</name>
<evidence type="ECO:0000313" key="1">
    <source>
        <dbReference type="EMBL" id="GAA3206938.1"/>
    </source>
</evidence>
<reference evidence="2" key="1">
    <citation type="journal article" date="2019" name="Int. J. Syst. Evol. Microbiol.">
        <title>The Global Catalogue of Microorganisms (GCM) 10K type strain sequencing project: providing services to taxonomists for standard genome sequencing and annotation.</title>
        <authorList>
            <consortium name="The Broad Institute Genomics Platform"/>
            <consortium name="The Broad Institute Genome Sequencing Center for Infectious Disease"/>
            <person name="Wu L."/>
            <person name="Ma J."/>
        </authorList>
    </citation>
    <scope>NUCLEOTIDE SEQUENCE [LARGE SCALE GENOMIC DNA]</scope>
    <source>
        <strain evidence="2">JCM 9377</strain>
    </source>
</reference>
<evidence type="ECO:0000313" key="2">
    <source>
        <dbReference type="Proteomes" id="UP001501237"/>
    </source>
</evidence>